<protein>
    <submittedName>
        <fullName evidence="2">Amidohydrolase YtcJ</fullName>
    </submittedName>
</protein>
<dbReference type="InterPro" id="IPR013108">
    <property type="entry name" value="Amidohydro_3"/>
</dbReference>
<feature type="domain" description="Amidohydrolase 3" evidence="1">
    <location>
        <begin position="52"/>
        <end position="507"/>
    </location>
</feature>
<evidence type="ECO:0000313" key="2">
    <source>
        <dbReference type="EMBL" id="MDR7364372.1"/>
    </source>
</evidence>
<organism evidence="2 3">
    <name type="scientific">Nocardioides marmoribigeumensis</name>
    <dbReference type="NCBI Taxonomy" id="433649"/>
    <lineage>
        <taxon>Bacteria</taxon>
        <taxon>Bacillati</taxon>
        <taxon>Actinomycetota</taxon>
        <taxon>Actinomycetes</taxon>
        <taxon>Propionibacteriales</taxon>
        <taxon>Nocardioidaceae</taxon>
        <taxon>Nocardioides</taxon>
    </lineage>
</organism>
<dbReference type="SUPFAM" id="SSF51338">
    <property type="entry name" value="Composite domain of metallo-dependent hydrolases"/>
    <property type="match status" value="1"/>
</dbReference>
<comment type="caution">
    <text evidence="2">The sequence shown here is derived from an EMBL/GenBank/DDBJ whole genome shotgun (WGS) entry which is preliminary data.</text>
</comment>
<dbReference type="SUPFAM" id="SSF51556">
    <property type="entry name" value="Metallo-dependent hydrolases"/>
    <property type="match status" value="1"/>
</dbReference>
<name>A0ABU2C111_9ACTN</name>
<dbReference type="Proteomes" id="UP001183648">
    <property type="component" value="Unassembled WGS sequence"/>
</dbReference>
<evidence type="ECO:0000313" key="3">
    <source>
        <dbReference type="Proteomes" id="UP001183648"/>
    </source>
</evidence>
<evidence type="ECO:0000259" key="1">
    <source>
        <dbReference type="Pfam" id="PF07969"/>
    </source>
</evidence>
<dbReference type="PANTHER" id="PTHR22642:SF2">
    <property type="entry name" value="PROTEIN LONG AFTER FAR-RED 3"/>
    <property type="match status" value="1"/>
</dbReference>
<sequence>MELLLDHARVVPGLDATGRPSTAAHPGSLLVREGRVVSVGPAGRPAPGAVRIDLRGRLVTPAFVDAHVHLAETGQQAMAVDLTGATSAADLLALVAGHAEHAELSGRPGVVLGHGWDESAWEAGTVVTREDLDRATRGRAAYLSRVDMHSALVSTALVEAAGGESRMSALPGWSARGPVAQDAHHAVRDAARSLVTAEDRAEAVSTALAAAAAAGVGQVHEMGAPHLSTPDDFATVAALAERARSEGRAVPDVVGYWGDRDTAVALRLGLVGAAGDLCVDGAIGSRTAALREDYADAPGVRGALYLDADDVAGHLVACTRAGLQGGFHVIGDRGAGAVLDGLRAAEEVVGLPALRAARHRLEHLEMVDAEQLDALARWGVVLSVQPRFDALWGGPGGLYAARVGERAPAMNPFSTALAAGAVLALGSDTPVTPFDPWGGLRAAVHHRTPGSGLTPAQALHAHTVGGWVAGLQGGAADLPEALGGTLLPGAPATLAAWDTEDDLEALCDPGAEAPRCTLSLVDGLAAHDPGGLVPPRRAGR</sequence>
<dbReference type="Gene3D" id="2.30.40.10">
    <property type="entry name" value="Urease, subunit C, domain 1"/>
    <property type="match status" value="1"/>
</dbReference>
<proteinExistence type="predicted"/>
<dbReference type="Pfam" id="PF07969">
    <property type="entry name" value="Amidohydro_3"/>
    <property type="match status" value="1"/>
</dbReference>
<keyword evidence="3" id="KW-1185">Reference proteome</keyword>
<dbReference type="InterPro" id="IPR011059">
    <property type="entry name" value="Metal-dep_hydrolase_composite"/>
</dbReference>
<dbReference type="Gene3D" id="3.20.20.140">
    <property type="entry name" value="Metal-dependent hydrolases"/>
    <property type="match status" value="1"/>
</dbReference>
<accession>A0ABU2C111</accession>
<reference evidence="2 3" key="1">
    <citation type="submission" date="2023-07" db="EMBL/GenBank/DDBJ databases">
        <title>Sequencing the genomes of 1000 actinobacteria strains.</title>
        <authorList>
            <person name="Klenk H.-P."/>
        </authorList>
    </citation>
    <scope>NUCLEOTIDE SEQUENCE [LARGE SCALE GENOMIC DNA]</scope>
    <source>
        <strain evidence="2 3">DSM 19426</strain>
    </source>
</reference>
<dbReference type="PANTHER" id="PTHR22642">
    <property type="entry name" value="IMIDAZOLONEPROPIONASE"/>
    <property type="match status" value="1"/>
</dbReference>
<dbReference type="InterPro" id="IPR032466">
    <property type="entry name" value="Metal_Hydrolase"/>
</dbReference>
<dbReference type="EMBL" id="JAVDYG010000001">
    <property type="protein sequence ID" value="MDR7364372.1"/>
    <property type="molecule type" value="Genomic_DNA"/>
</dbReference>
<dbReference type="RefSeq" id="WP_310305970.1">
    <property type="nucleotide sequence ID" value="NZ_BAAAPS010000005.1"/>
</dbReference>
<gene>
    <name evidence="2" type="ORF">J2S63_003925</name>
</gene>
<dbReference type="Gene3D" id="3.10.310.70">
    <property type="match status" value="1"/>
</dbReference>